<dbReference type="AlphaFoldDB" id="A0A6J3MFM3"/>
<sequence>MAEFFTSWATWEKLVFILACAIVVTILLGCVKLVYVHWQLRKHTKAVELGDDEQVIRRQMSQRRRAQRIKNEVPFGIRAIEEGIEVEGVWISRTNTPEPLSRESSGASLIPKSNQPAPDETVSGHDNSTETGILVEDIDDDHRSRHQSLEAQARLESQSGSIPTREIISPSFISRVRTPFFTSTRYSSVSQSPRTSSGTSGVRRLSRFSGIPAYTHVWRSSEVSDERQQRDGVHSADSTASSNEVIAASEPPETSHKVSFAQHNPTNLEFELMQSHRRSQAAEMGQLLPRSRRPASKDCSDRLRDSARSSYEVPPLLHVEIPDPRLSASLTSDMKHNTPSIETETRSSAQILDPAVNGHAASENIFTEVRIVASDGRDFPMT</sequence>
<dbReference type="Proteomes" id="UP000504637">
    <property type="component" value="Unplaced"/>
</dbReference>
<dbReference type="PANTHER" id="PTHR40623:SF2">
    <property type="entry name" value="INTEGRAL MEMBRANE PROTEIN"/>
    <property type="match status" value="1"/>
</dbReference>
<feature type="transmembrane region" description="Helical" evidence="2">
    <location>
        <begin position="14"/>
        <end position="35"/>
    </location>
</feature>
<feature type="region of interest" description="Disordered" evidence="1">
    <location>
        <begin position="95"/>
        <end position="130"/>
    </location>
</feature>
<reference evidence="4" key="3">
    <citation type="submission" date="2025-08" db="UniProtKB">
        <authorList>
            <consortium name="RefSeq"/>
        </authorList>
    </citation>
    <scope>IDENTIFICATION</scope>
    <source>
        <strain evidence="4">CBS 342.82</strain>
    </source>
</reference>
<dbReference type="PANTHER" id="PTHR40623">
    <property type="entry name" value="INTEGRAL MEMBRANE PROTEIN"/>
    <property type="match status" value="1"/>
</dbReference>
<evidence type="ECO:0000256" key="2">
    <source>
        <dbReference type="SAM" id="Phobius"/>
    </source>
</evidence>
<dbReference type="OrthoDB" id="5426165at2759"/>
<organism evidence="4">
    <name type="scientific">Dissoconium aciculare CBS 342.82</name>
    <dbReference type="NCBI Taxonomy" id="1314786"/>
    <lineage>
        <taxon>Eukaryota</taxon>
        <taxon>Fungi</taxon>
        <taxon>Dikarya</taxon>
        <taxon>Ascomycota</taxon>
        <taxon>Pezizomycotina</taxon>
        <taxon>Dothideomycetes</taxon>
        <taxon>Dothideomycetidae</taxon>
        <taxon>Mycosphaerellales</taxon>
        <taxon>Dissoconiaceae</taxon>
        <taxon>Dissoconium</taxon>
    </lineage>
</organism>
<dbReference type="RefSeq" id="XP_033463490.1">
    <property type="nucleotide sequence ID" value="XM_033598939.1"/>
</dbReference>
<dbReference type="GeneID" id="54356738"/>
<accession>A0A6J3MFM3</accession>
<evidence type="ECO:0000313" key="3">
    <source>
        <dbReference type="Proteomes" id="UP000504637"/>
    </source>
</evidence>
<reference evidence="4" key="2">
    <citation type="submission" date="2020-04" db="EMBL/GenBank/DDBJ databases">
        <authorList>
            <consortium name="NCBI Genome Project"/>
        </authorList>
    </citation>
    <scope>NUCLEOTIDE SEQUENCE</scope>
    <source>
        <strain evidence="4">CBS 342.82</strain>
    </source>
</reference>
<protein>
    <submittedName>
        <fullName evidence="4">Uncharacterized protein</fullName>
    </submittedName>
</protein>
<proteinExistence type="predicted"/>
<name>A0A6J3MFM3_9PEZI</name>
<keyword evidence="2" id="KW-0812">Transmembrane</keyword>
<feature type="compositionally biased region" description="Polar residues" evidence="1">
    <location>
        <begin position="95"/>
        <end position="116"/>
    </location>
</feature>
<keyword evidence="2" id="KW-0472">Membrane</keyword>
<feature type="region of interest" description="Disordered" evidence="1">
    <location>
        <begin position="276"/>
        <end position="308"/>
    </location>
</feature>
<feature type="compositionally biased region" description="Basic and acidic residues" evidence="1">
    <location>
        <begin position="295"/>
        <end position="307"/>
    </location>
</feature>
<keyword evidence="3" id="KW-1185">Reference proteome</keyword>
<evidence type="ECO:0000256" key="1">
    <source>
        <dbReference type="SAM" id="MobiDB-lite"/>
    </source>
</evidence>
<keyword evidence="2" id="KW-1133">Transmembrane helix</keyword>
<feature type="region of interest" description="Disordered" evidence="1">
    <location>
        <begin position="220"/>
        <end position="259"/>
    </location>
</feature>
<feature type="compositionally biased region" description="Basic and acidic residues" evidence="1">
    <location>
        <begin position="222"/>
        <end position="234"/>
    </location>
</feature>
<evidence type="ECO:0000313" key="4">
    <source>
        <dbReference type="RefSeq" id="XP_033463490.1"/>
    </source>
</evidence>
<gene>
    <name evidence="4" type="ORF">K489DRAFT_116334</name>
</gene>
<reference evidence="4" key="1">
    <citation type="submission" date="2020-01" db="EMBL/GenBank/DDBJ databases">
        <authorList>
            <consortium name="DOE Joint Genome Institute"/>
            <person name="Haridas S."/>
            <person name="Albert R."/>
            <person name="Binder M."/>
            <person name="Bloem J."/>
            <person name="Labutti K."/>
            <person name="Salamov A."/>
            <person name="Andreopoulos B."/>
            <person name="Baker S.E."/>
            <person name="Barry K."/>
            <person name="Bills G."/>
            <person name="Bluhm B.H."/>
            <person name="Cannon C."/>
            <person name="Castanera R."/>
            <person name="Culley D.E."/>
            <person name="Daum C."/>
            <person name="Ezra D."/>
            <person name="Gonzalez J.B."/>
            <person name="Henrissat B."/>
            <person name="Kuo A."/>
            <person name="Liang C."/>
            <person name="Lipzen A."/>
            <person name="Lutzoni F."/>
            <person name="Magnuson J."/>
            <person name="Mondo S."/>
            <person name="Nolan M."/>
            <person name="Ohm R."/>
            <person name="Pangilinan J."/>
            <person name="Park H.-J."/>
            <person name="Ramirez L."/>
            <person name="Alfaro M."/>
            <person name="Sun H."/>
            <person name="Tritt A."/>
            <person name="Yoshinaga Y."/>
            <person name="Zwiers L.-H."/>
            <person name="Turgeon B.G."/>
            <person name="Goodwin S.B."/>
            <person name="Spatafora J.W."/>
            <person name="Crous P.W."/>
            <person name="Grigoriev I.V."/>
        </authorList>
    </citation>
    <scope>NUCLEOTIDE SEQUENCE</scope>
    <source>
        <strain evidence="4">CBS 342.82</strain>
    </source>
</reference>